<gene>
    <name evidence="2" type="ORF">BG04_5448</name>
</gene>
<feature type="transmembrane region" description="Helical" evidence="1">
    <location>
        <begin position="36"/>
        <end position="61"/>
    </location>
</feature>
<feature type="transmembrane region" description="Helical" evidence="1">
    <location>
        <begin position="475"/>
        <end position="502"/>
    </location>
</feature>
<keyword evidence="1" id="KW-1133">Transmembrane helix</keyword>
<dbReference type="PANTHER" id="PTHR30282:SF0">
    <property type="entry name" value="P-AMINOBENZOYL-GLUTAMATE TRANSPORT PROTEIN"/>
    <property type="match status" value="1"/>
</dbReference>
<name>A0A0B6AL68_PRIM2</name>
<evidence type="ECO:0000256" key="1">
    <source>
        <dbReference type="SAM" id="Phobius"/>
    </source>
</evidence>
<dbReference type="Pfam" id="PF03806">
    <property type="entry name" value="ABG_transport"/>
    <property type="match status" value="1"/>
</dbReference>
<feature type="transmembrane region" description="Helical" evidence="1">
    <location>
        <begin position="170"/>
        <end position="190"/>
    </location>
</feature>
<dbReference type="InterPro" id="IPR004697">
    <property type="entry name" value="AbgT"/>
</dbReference>
<proteinExistence type="predicted"/>
<dbReference type="HOGENOM" id="CLU_040132_0_0_9"/>
<dbReference type="GeneID" id="93643394"/>
<feature type="transmembrane region" description="Helical" evidence="1">
    <location>
        <begin position="82"/>
        <end position="110"/>
    </location>
</feature>
<keyword evidence="1" id="KW-0812">Transmembrane</keyword>
<keyword evidence="1" id="KW-0472">Membrane</keyword>
<protein>
    <submittedName>
        <fullName evidence="2">AbgT transporter family protein</fullName>
    </submittedName>
</protein>
<feature type="transmembrane region" description="Helical" evidence="1">
    <location>
        <begin position="420"/>
        <end position="439"/>
    </location>
</feature>
<feature type="transmembrane region" description="Helical" evidence="1">
    <location>
        <begin position="387"/>
        <end position="408"/>
    </location>
</feature>
<dbReference type="AlphaFoldDB" id="A0A0B6AL68"/>
<feature type="transmembrane region" description="Helical" evidence="1">
    <location>
        <begin position="271"/>
        <end position="288"/>
    </location>
</feature>
<evidence type="ECO:0000313" key="3">
    <source>
        <dbReference type="Proteomes" id="UP000031829"/>
    </source>
</evidence>
<dbReference type="KEGG" id="bmeg:BG04_5448"/>
<sequence length="512" mass="54732">MAQPNLQTEQKSYPTTFLDKLLGRVEAIGNKLPDPFILFVCLALIIVVASVAINSIGVTVVHPGTNKTLPIKSLLSHEGIQYILTSMLTNFTEFKPLGLVLAMMLGVGLAEKVGLLEVAIKKTILNAPKALITYAIIFTGIMANLAADAAFVIVPPLAAMIFYTVGRHPLAGLAAGFAGVGSGFTANLIISGTDGLLSGISTEAAKTIDPSAAVSPAANWYFMAASVFVLTVIGAMVTEKIVEPRLGNYKGKKRNDFGEISEAEAKGLKNSIVATCIYVAVLAVFLFWPNSPLRNEDGGIVPSPFLDGIIPITLLFFVVVGSVYGITVGKIKSSRDVPAYMTDSMKDMASYIVLIFAAAQFIAYFNWTNIGTWIAVEGADALKALNLTGLPVVVGFVFLTVVLSLLIFSGSAQWALEAPIFIPLFMLLGYNPGFIQAAYRIADSSTNVITPLNPYMIVILAFMKEYEPKAGLGTIISLMLPYTLAFLGIWIVMLLIFAVFGIPLGPGVYMYL</sequence>
<accession>A0A0B6AL68</accession>
<dbReference type="GO" id="GO:0015558">
    <property type="term" value="F:secondary active p-aminobenzoyl-glutamate transmembrane transporter activity"/>
    <property type="evidence" value="ECO:0007669"/>
    <property type="project" value="InterPro"/>
</dbReference>
<dbReference type="EMBL" id="CP009920">
    <property type="protein sequence ID" value="AJI21802.1"/>
    <property type="molecule type" value="Genomic_DNA"/>
</dbReference>
<dbReference type="GO" id="GO:1902604">
    <property type="term" value="P:p-aminobenzoyl-glutamate transmembrane transport"/>
    <property type="evidence" value="ECO:0007669"/>
    <property type="project" value="InterPro"/>
</dbReference>
<evidence type="ECO:0000313" key="2">
    <source>
        <dbReference type="EMBL" id="AJI21802.1"/>
    </source>
</evidence>
<dbReference type="RefSeq" id="WP_034650951.1">
    <property type="nucleotide sequence ID" value="NZ_BCVB01000011.1"/>
</dbReference>
<feature type="transmembrane region" description="Helical" evidence="1">
    <location>
        <begin position="220"/>
        <end position="242"/>
    </location>
</feature>
<organism evidence="2 3">
    <name type="scientific">Priestia megaterium (strain ATCC 14581 / DSM 32 / CCUG 1817 / JCM 2506 / NBRC 15308 / NCIMB 9376 / NCTC 10342 / NRRL B-14308 / VKM B-512 / Ford 19)</name>
    <name type="common">Bacillus megaterium</name>
    <dbReference type="NCBI Taxonomy" id="1348623"/>
    <lineage>
        <taxon>Bacteria</taxon>
        <taxon>Bacillati</taxon>
        <taxon>Bacillota</taxon>
        <taxon>Bacilli</taxon>
        <taxon>Bacillales</taxon>
        <taxon>Bacillaceae</taxon>
        <taxon>Priestia</taxon>
    </lineage>
</organism>
<dbReference type="Proteomes" id="UP000031829">
    <property type="component" value="Chromosome"/>
</dbReference>
<feature type="transmembrane region" description="Helical" evidence="1">
    <location>
        <begin position="308"/>
        <end position="327"/>
    </location>
</feature>
<feature type="transmembrane region" description="Helical" evidence="1">
    <location>
        <begin position="130"/>
        <end position="163"/>
    </location>
</feature>
<feature type="transmembrane region" description="Helical" evidence="1">
    <location>
        <begin position="348"/>
        <end position="367"/>
    </location>
</feature>
<reference evidence="2 3" key="1">
    <citation type="journal article" date="2015" name="Genome Announc.">
        <title>Complete genome sequences for 35 biothreat assay-relevant bacillus species.</title>
        <authorList>
            <person name="Johnson S.L."/>
            <person name="Daligault H.E."/>
            <person name="Davenport K.W."/>
            <person name="Jaissle J."/>
            <person name="Frey K.G."/>
            <person name="Ladner J.T."/>
            <person name="Broomall S.M."/>
            <person name="Bishop-Lilly K.A."/>
            <person name="Bruce D.C."/>
            <person name="Gibbons H.S."/>
            <person name="Coyne S.R."/>
            <person name="Lo C.C."/>
            <person name="Meincke L."/>
            <person name="Munk A.C."/>
            <person name="Koroleva G.I."/>
            <person name="Rosenzweig C.N."/>
            <person name="Palacios G.F."/>
            <person name="Redden C.L."/>
            <person name="Minogue T.D."/>
            <person name="Chain P.S."/>
        </authorList>
    </citation>
    <scope>NUCLEOTIDE SEQUENCE [LARGE SCALE GENOMIC DNA]</scope>
    <source>
        <strain evidence="3">ATCC 14581 / DSM 32 / JCM 2506 / NBRC 15308 / NCIMB 9376 / NCTC 10342 / NRRL B-14308 / VKM B-512</strain>
    </source>
</reference>
<dbReference type="PANTHER" id="PTHR30282">
    <property type="entry name" value="P-AMINOBENZOYL GLUTAMATE TRANSPORTER"/>
    <property type="match status" value="1"/>
</dbReference>